<proteinExistence type="predicted"/>
<evidence type="ECO:0000256" key="2">
    <source>
        <dbReference type="PIRSR" id="PIRSR017388-2"/>
    </source>
</evidence>
<dbReference type="Pfam" id="PF12146">
    <property type="entry name" value="Hydrolase_4"/>
    <property type="match status" value="1"/>
</dbReference>
<sequence length="253" mass="28566">MVKINRPEPFFFEGGPRAVLLLHGFTGNSADVRMMGRYLNKHGYTCYAPHMSGHGEPPEELVKTRAGQWYEDVVDAYRHLQHKGYTDIAVGGLSMGGVMSLKLGMEHPVKGIFPMCAPMFLNSVEEMHQGVLAFAKEYKELDGIKGEALEREMAAFEGTPIETIKSLNTFIGEVKEEIDLIYTPTLVVQGVKDDVVGPESAEWIHDHVETDDKKLIWYKESGHVVTLDKEKDQLHEDVHAFLERLDWTVGHDR</sequence>
<feature type="binding site" evidence="2">
    <location>
        <position position="95"/>
    </location>
    <ligand>
        <name>substrate</name>
    </ligand>
</feature>
<dbReference type="STRING" id="439292.Bsel_1126"/>
<evidence type="ECO:0000313" key="4">
    <source>
        <dbReference type="EMBL" id="ADH98643.1"/>
    </source>
</evidence>
<dbReference type="ESTHER" id="bacie-d6y139">
    <property type="family name" value="CarbLipBact_1"/>
</dbReference>
<dbReference type="PIRSF" id="PIRSF017388">
    <property type="entry name" value="Esterase_lipase"/>
    <property type="match status" value="1"/>
</dbReference>
<feature type="binding site" evidence="2">
    <location>
        <position position="25"/>
    </location>
    <ligand>
        <name>substrate</name>
    </ligand>
</feature>
<dbReference type="HOGENOM" id="CLU_076594_0_0_9"/>
<feature type="domain" description="Serine aminopeptidase S33" evidence="3">
    <location>
        <begin position="18"/>
        <end position="230"/>
    </location>
</feature>
<name>D6Y139_BACIE</name>
<dbReference type="KEGG" id="bse:Bsel_1126"/>
<dbReference type="InterPro" id="IPR029058">
    <property type="entry name" value="AB_hydrolase_fold"/>
</dbReference>
<dbReference type="Proteomes" id="UP000000271">
    <property type="component" value="Chromosome"/>
</dbReference>
<dbReference type="EMBL" id="CP001791">
    <property type="protein sequence ID" value="ADH98643.1"/>
    <property type="molecule type" value="Genomic_DNA"/>
</dbReference>
<organism evidence="4 5">
    <name type="scientific">Bacillus selenitireducens (strain ATCC 700615 / DSM 15326 / MLS10)</name>
    <dbReference type="NCBI Taxonomy" id="439292"/>
    <lineage>
        <taxon>Bacteria</taxon>
        <taxon>Bacillati</taxon>
        <taxon>Bacillota</taxon>
        <taxon>Bacilli</taxon>
        <taxon>Bacillales</taxon>
        <taxon>Bacillaceae</taxon>
        <taxon>Salisediminibacterium</taxon>
    </lineage>
</organism>
<feature type="active site" description="Charge relay system" evidence="1">
    <location>
        <position position="223"/>
    </location>
</feature>
<evidence type="ECO:0000256" key="1">
    <source>
        <dbReference type="PIRSR" id="PIRSR017388-1"/>
    </source>
</evidence>
<dbReference type="eggNOG" id="COG1647">
    <property type="taxonomic scope" value="Bacteria"/>
</dbReference>
<dbReference type="InterPro" id="IPR051044">
    <property type="entry name" value="MAG_DAG_Lipase"/>
</dbReference>
<dbReference type="Gene3D" id="3.40.50.1820">
    <property type="entry name" value="alpha/beta hydrolase"/>
    <property type="match status" value="1"/>
</dbReference>
<dbReference type="OrthoDB" id="9800213at2"/>
<dbReference type="GO" id="GO:0052689">
    <property type="term" value="F:carboxylic ester hydrolase activity"/>
    <property type="evidence" value="ECO:0007669"/>
    <property type="project" value="InterPro"/>
</dbReference>
<accession>D6Y139</accession>
<keyword evidence="5" id="KW-1185">Reference proteome</keyword>
<feature type="active site" description="Nucleophile" evidence="1">
    <location>
        <position position="94"/>
    </location>
</feature>
<dbReference type="InterPro" id="IPR012354">
    <property type="entry name" value="Esterase_lipase"/>
</dbReference>
<dbReference type="PANTHER" id="PTHR11614">
    <property type="entry name" value="PHOSPHOLIPASE-RELATED"/>
    <property type="match status" value="1"/>
</dbReference>
<dbReference type="SUPFAM" id="SSF53474">
    <property type="entry name" value="alpha/beta-Hydrolases"/>
    <property type="match status" value="1"/>
</dbReference>
<protein>
    <submittedName>
        <fullName evidence="4">Carboxylesterase</fullName>
    </submittedName>
</protein>
<dbReference type="AlphaFoldDB" id="D6Y139"/>
<gene>
    <name evidence="4" type="ordered locus">Bsel_1126</name>
</gene>
<feature type="active site" description="Charge relay system" evidence="1">
    <location>
        <position position="193"/>
    </location>
</feature>
<evidence type="ECO:0000313" key="5">
    <source>
        <dbReference type="Proteomes" id="UP000000271"/>
    </source>
</evidence>
<evidence type="ECO:0000259" key="3">
    <source>
        <dbReference type="Pfam" id="PF12146"/>
    </source>
</evidence>
<dbReference type="RefSeq" id="WP_013172067.1">
    <property type="nucleotide sequence ID" value="NC_014219.1"/>
</dbReference>
<reference evidence="4" key="1">
    <citation type="submission" date="2009-10" db="EMBL/GenBank/DDBJ databases">
        <title>Complete sequence of Bacillus selenitireducens MLS10.</title>
        <authorList>
            <consortium name="US DOE Joint Genome Institute"/>
            <person name="Lucas S."/>
            <person name="Copeland A."/>
            <person name="Lapidus A."/>
            <person name="Glavina del Rio T."/>
            <person name="Dalin E."/>
            <person name="Tice H."/>
            <person name="Bruce D."/>
            <person name="Goodwin L."/>
            <person name="Pitluck S."/>
            <person name="Sims D."/>
            <person name="Brettin T."/>
            <person name="Detter J.C."/>
            <person name="Han C."/>
            <person name="Larimer F."/>
            <person name="Land M."/>
            <person name="Hauser L."/>
            <person name="Kyrpides N."/>
            <person name="Ovchinnikova G."/>
            <person name="Stolz J."/>
        </authorList>
    </citation>
    <scope>NUCLEOTIDE SEQUENCE [LARGE SCALE GENOMIC DNA]</scope>
    <source>
        <strain evidence="4">MLS10</strain>
    </source>
</reference>
<dbReference type="InterPro" id="IPR022742">
    <property type="entry name" value="Hydrolase_4"/>
</dbReference>